<dbReference type="AlphaFoldDB" id="A0A543CJF2"/>
<sequence>MAVFAARARTLHPSEKVARYRDLGYWTDETIDQIFRDQVARRPDDLALVDSRGKTALCGLAPHRLSWAALDALVERLAASLLRTGIRAGDVVGVQLPNIAELVATYLAVIRIGGVVSPLPVQYREHELEMLARLAGFDAFVTTSRIRDRQNALVVAEVLPDLPVFAFGAGAPVGVVHLDGAPATPADRALVAEWPRRTDPNECVTICWTSGTESAPKAVPRCHYDWLAISQAPQDGPELTADDVILNPFPLVNVESIAGTMLPWLRVGATYVLHHPFTLPTLVRQIAEEQVTYTVAPPPVLALLLHNEELLRDVDLRSLRAIASGSAPLVPSMVRGWQERLGIAVINMFGSNEGVCLMSAPADFPDPEVRARFFPRYGHDGATWSTRVGNQLSLRLVDLETEEEITEPGRPGELRVDGPTVFAGYLPGTTDDVPFDDQGYLRTGDVFEIAGDRRQYLRYVDRRKDLISRDGMTVAPLEVECLLARHPGVAESAVVGYPDPVLGEKACAVVVVRPGVEVDAEELLDHLRRFRIAPYKLPERFVFVDRLPRNPVGKVTKRSLSERLRTDGLAAEFA</sequence>
<feature type="domain" description="AMP-dependent synthetase/ligase" evidence="3">
    <location>
        <begin position="35"/>
        <end position="426"/>
    </location>
</feature>
<protein>
    <submittedName>
        <fullName evidence="5">Acyl-CoA synthetase (AMP-forming)/AMP-acid ligase II</fullName>
    </submittedName>
</protein>
<keyword evidence="2 5" id="KW-0436">Ligase</keyword>
<dbReference type="RefSeq" id="WP_141955985.1">
    <property type="nucleotide sequence ID" value="NZ_VFOZ01000001.1"/>
</dbReference>
<dbReference type="Pfam" id="PF13193">
    <property type="entry name" value="AMP-binding_C"/>
    <property type="match status" value="1"/>
</dbReference>
<dbReference type="OrthoDB" id="9803968at2"/>
<feature type="domain" description="AMP-binding enzyme C-terminal" evidence="4">
    <location>
        <begin position="478"/>
        <end position="554"/>
    </location>
</feature>
<dbReference type="InterPro" id="IPR025110">
    <property type="entry name" value="AMP-bd_C"/>
</dbReference>
<evidence type="ECO:0000313" key="5">
    <source>
        <dbReference type="EMBL" id="TQL97228.1"/>
    </source>
</evidence>
<evidence type="ECO:0000259" key="3">
    <source>
        <dbReference type="Pfam" id="PF00501"/>
    </source>
</evidence>
<dbReference type="PANTHER" id="PTHR43201">
    <property type="entry name" value="ACYL-COA SYNTHETASE"/>
    <property type="match status" value="1"/>
</dbReference>
<dbReference type="PANTHER" id="PTHR43201:SF5">
    <property type="entry name" value="MEDIUM-CHAIN ACYL-COA LIGASE ACSF2, MITOCHONDRIAL"/>
    <property type="match status" value="1"/>
</dbReference>
<organism evidence="5 6">
    <name type="scientific">Actinoallomurus bryophytorum</name>
    <dbReference type="NCBI Taxonomy" id="1490222"/>
    <lineage>
        <taxon>Bacteria</taxon>
        <taxon>Bacillati</taxon>
        <taxon>Actinomycetota</taxon>
        <taxon>Actinomycetes</taxon>
        <taxon>Streptosporangiales</taxon>
        <taxon>Thermomonosporaceae</taxon>
        <taxon>Actinoallomurus</taxon>
    </lineage>
</organism>
<dbReference type="InterPro" id="IPR045851">
    <property type="entry name" value="AMP-bd_C_sf"/>
</dbReference>
<dbReference type="Proteomes" id="UP000316096">
    <property type="component" value="Unassembled WGS sequence"/>
</dbReference>
<dbReference type="InterPro" id="IPR000873">
    <property type="entry name" value="AMP-dep_synth/lig_dom"/>
</dbReference>
<dbReference type="InterPro" id="IPR042099">
    <property type="entry name" value="ANL_N_sf"/>
</dbReference>
<comment type="similarity">
    <text evidence="1">Belongs to the ATP-dependent AMP-binding enzyme family.</text>
</comment>
<dbReference type="Gene3D" id="3.40.50.12780">
    <property type="entry name" value="N-terminal domain of ligase-like"/>
    <property type="match status" value="1"/>
</dbReference>
<dbReference type="GO" id="GO:0031956">
    <property type="term" value="F:medium-chain fatty acid-CoA ligase activity"/>
    <property type="evidence" value="ECO:0007669"/>
    <property type="project" value="TreeGrafter"/>
</dbReference>
<dbReference type="SUPFAM" id="SSF56801">
    <property type="entry name" value="Acetyl-CoA synthetase-like"/>
    <property type="match status" value="1"/>
</dbReference>
<dbReference type="EMBL" id="VFOZ01000001">
    <property type="protein sequence ID" value="TQL97228.1"/>
    <property type="molecule type" value="Genomic_DNA"/>
</dbReference>
<evidence type="ECO:0000256" key="1">
    <source>
        <dbReference type="ARBA" id="ARBA00006432"/>
    </source>
</evidence>
<reference evidence="5 6" key="1">
    <citation type="submission" date="2019-06" db="EMBL/GenBank/DDBJ databases">
        <title>Sequencing the genomes of 1000 actinobacteria strains.</title>
        <authorList>
            <person name="Klenk H.-P."/>
        </authorList>
    </citation>
    <scope>NUCLEOTIDE SEQUENCE [LARGE SCALE GENOMIC DNA]</scope>
    <source>
        <strain evidence="5 6">DSM 102200</strain>
    </source>
</reference>
<keyword evidence="6" id="KW-1185">Reference proteome</keyword>
<accession>A0A543CJF2</accession>
<dbReference type="InterPro" id="IPR020845">
    <property type="entry name" value="AMP-binding_CS"/>
</dbReference>
<dbReference type="PROSITE" id="PS00455">
    <property type="entry name" value="AMP_BINDING"/>
    <property type="match status" value="1"/>
</dbReference>
<dbReference type="GO" id="GO:0006631">
    <property type="term" value="P:fatty acid metabolic process"/>
    <property type="evidence" value="ECO:0007669"/>
    <property type="project" value="TreeGrafter"/>
</dbReference>
<evidence type="ECO:0000259" key="4">
    <source>
        <dbReference type="Pfam" id="PF13193"/>
    </source>
</evidence>
<proteinExistence type="inferred from homology"/>
<dbReference type="CDD" id="cd04433">
    <property type="entry name" value="AFD_class_I"/>
    <property type="match status" value="1"/>
</dbReference>
<evidence type="ECO:0000256" key="2">
    <source>
        <dbReference type="ARBA" id="ARBA00022598"/>
    </source>
</evidence>
<comment type="caution">
    <text evidence="5">The sequence shown here is derived from an EMBL/GenBank/DDBJ whole genome shotgun (WGS) entry which is preliminary data.</text>
</comment>
<gene>
    <name evidence="5" type="ORF">FB559_2806</name>
</gene>
<evidence type="ECO:0000313" key="6">
    <source>
        <dbReference type="Proteomes" id="UP000316096"/>
    </source>
</evidence>
<dbReference type="Pfam" id="PF00501">
    <property type="entry name" value="AMP-binding"/>
    <property type="match status" value="1"/>
</dbReference>
<name>A0A543CJF2_9ACTN</name>
<dbReference type="Gene3D" id="3.30.300.30">
    <property type="match status" value="1"/>
</dbReference>